<dbReference type="OrthoDB" id="5431326at2"/>
<feature type="compositionally biased region" description="Basic and acidic residues" evidence="3">
    <location>
        <begin position="97"/>
        <end position="112"/>
    </location>
</feature>
<gene>
    <name evidence="6" type="ORF">ME5_01656</name>
</gene>
<comment type="function">
    <text evidence="2">Destroys radicals which are normally produced within the cells and which are toxic to biological systems.</text>
</comment>
<evidence type="ECO:0000256" key="2">
    <source>
        <dbReference type="RuleBase" id="RU000393"/>
    </source>
</evidence>
<dbReference type="HOGENOM" id="CLU_056632_7_1_5"/>
<dbReference type="PATRIC" id="fig|1094558.3.peg.1778"/>
<feature type="region of interest" description="Disordered" evidence="3">
    <location>
        <begin position="79"/>
        <end position="112"/>
    </location>
</feature>
<comment type="cofactor">
    <cofactor evidence="2">
        <name>Zn(2+)</name>
        <dbReference type="ChEBI" id="CHEBI:29105"/>
    </cofactor>
    <text evidence="2">Binds 1 zinc ion per subunit.</text>
</comment>
<comment type="cofactor">
    <cofactor evidence="2">
        <name>Cu cation</name>
        <dbReference type="ChEBI" id="CHEBI:23378"/>
    </cofactor>
    <text evidence="2">Binds 1 copper ion per subunit.</text>
</comment>
<dbReference type="EMBL" id="AIMB01000008">
    <property type="protein sequence ID" value="EJF89105.1"/>
    <property type="molecule type" value="Genomic_DNA"/>
</dbReference>
<dbReference type="NCBIfam" id="NF007628">
    <property type="entry name" value="PRK10290.1"/>
    <property type="match status" value="1"/>
</dbReference>
<dbReference type="Gene3D" id="2.60.40.200">
    <property type="entry name" value="Superoxide dismutase, copper/zinc binding domain"/>
    <property type="match status" value="1"/>
</dbReference>
<keyword evidence="4" id="KW-0732">Signal</keyword>
<feature type="domain" description="Superoxide dismutase copper/zinc binding" evidence="5">
    <location>
        <begin position="43"/>
        <end position="177"/>
    </location>
</feature>
<keyword evidence="2" id="KW-0479">Metal-binding</keyword>
<comment type="catalytic activity">
    <reaction evidence="2">
        <text>2 superoxide + 2 H(+) = H2O2 + O2</text>
        <dbReference type="Rhea" id="RHEA:20696"/>
        <dbReference type="ChEBI" id="CHEBI:15378"/>
        <dbReference type="ChEBI" id="CHEBI:15379"/>
        <dbReference type="ChEBI" id="CHEBI:16240"/>
        <dbReference type="ChEBI" id="CHEBI:18421"/>
        <dbReference type="EC" id="1.15.1.1"/>
    </reaction>
</comment>
<dbReference type="InterPro" id="IPR001424">
    <property type="entry name" value="SOD_Cu_Zn_dom"/>
</dbReference>
<dbReference type="InterPro" id="IPR036423">
    <property type="entry name" value="SOD-like_Cu/Zn_dom_sf"/>
</dbReference>
<dbReference type="GO" id="GO:0004784">
    <property type="term" value="F:superoxide dismutase activity"/>
    <property type="evidence" value="ECO:0007669"/>
    <property type="project" value="UniProtKB-EC"/>
</dbReference>
<dbReference type="Pfam" id="PF00080">
    <property type="entry name" value="Sod_Cu"/>
    <property type="match status" value="1"/>
</dbReference>
<organism evidence="6 7">
    <name type="scientific">Bartonella tamiae Th239</name>
    <dbReference type="NCBI Taxonomy" id="1094558"/>
    <lineage>
        <taxon>Bacteria</taxon>
        <taxon>Pseudomonadati</taxon>
        <taxon>Pseudomonadota</taxon>
        <taxon>Alphaproteobacteria</taxon>
        <taxon>Hyphomicrobiales</taxon>
        <taxon>Bartonellaceae</taxon>
        <taxon>Bartonella</taxon>
    </lineage>
</organism>
<evidence type="ECO:0000259" key="5">
    <source>
        <dbReference type="Pfam" id="PF00080"/>
    </source>
</evidence>
<protein>
    <recommendedName>
        <fullName evidence="2">Superoxide dismutase [Cu-Zn]</fullName>
        <ecNumber evidence="2">1.15.1.1</ecNumber>
    </recommendedName>
</protein>
<dbReference type="SUPFAM" id="SSF49329">
    <property type="entry name" value="Cu,Zn superoxide dismutase-like"/>
    <property type="match status" value="1"/>
</dbReference>
<evidence type="ECO:0000313" key="6">
    <source>
        <dbReference type="EMBL" id="EJF89105.1"/>
    </source>
</evidence>
<dbReference type="PROSITE" id="PS00332">
    <property type="entry name" value="SOD_CU_ZN_2"/>
    <property type="match status" value="1"/>
</dbReference>
<dbReference type="CDD" id="cd00305">
    <property type="entry name" value="Cu-Zn_Superoxide_Dismutase"/>
    <property type="match status" value="1"/>
</dbReference>
<feature type="signal peptide" evidence="4">
    <location>
        <begin position="1"/>
        <end position="23"/>
    </location>
</feature>
<comment type="caution">
    <text evidence="6">The sequence shown here is derived from an EMBL/GenBank/DDBJ whole genome shotgun (WGS) entry which is preliminary data.</text>
</comment>
<evidence type="ECO:0000256" key="1">
    <source>
        <dbReference type="ARBA" id="ARBA00010457"/>
    </source>
</evidence>
<dbReference type="PROSITE" id="PS00087">
    <property type="entry name" value="SOD_CU_ZN_1"/>
    <property type="match status" value="1"/>
</dbReference>
<dbReference type="GO" id="GO:0005507">
    <property type="term" value="F:copper ion binding"/>
    <property type="evidence" value="ECO:0007669"/>
    <property type="project" value="InterPro"/>
</dbReference>
<dbReference type="RefSeq" id="WP_008040204.1">
    <property type="nucleotide sequence ID" value="NZ_JH725147.1"/>
</dbReference>
<name>J1JWY1_9HYPH</name>
<evidence type="ECO:0000313" key="7">
    <source>
        <dbReference type="Proteomes" id="UP000008952"/>
    </source>
</evidence>
<sequence length="178" mass="19181">MKRYFAIFFMSVPYFLPAYQAQAQSIDVTLHEATEKGQGAEIGHVRITQSPYGLVFTPKLHGLRQGSYGFHIHENPDCGPTTSDGKVTPAGAAGGHLDPKKTSRHSTPWDDNGHLGDLPSLYVDREGNATLPVLAPKLKTLDVTHGHALMVHVGHDNYSDKPKPLGGGGARFACGVIE</sequence>
<dbReference type="InterPro" id="IPR018152">
    <property type="entry name" value="SOD_Cu/Zn_BS"/>
</dbReference>
<keyword evidence="2" id="KW-0186">Copper</keyword>
<proteinExistence type="inferred from homology"/>
<comment type="similarity">
    <text evidence="1 2">Belongs to the Cu-Zn superoxide dismutase family.</text>
</comment>
<dbReference type="STRING" id="1094558.ME5_01656"/>
<feature type="chain" id="PRO_5003743735" description="Superoxide dismutase [Cu-Zn]" evidence="4">
    <location>
        <begin position="24"/>
        <end position="178"/>
    </location>
</feature>
<accession>J1JWY1</accession>
<dbReference type="Proteomes" id="UP000008952">
    <property type="component" value="Unassembled WGS sequence"/>
</dbReference>
<keyword evidence="2" id="KW-0560">Oxidoreductase</keyword>
<evidence type="ECO:0000256" key="3">
    <source>
        <dbReference type="SAM" id="MobiDB-lite"/>
    </source>
</evidence>
<dbReference type="PANTHER" id="PTHR10003">
    <property type="entry name" value="SUPEROXIDE DISMUTASE CU-ZN -RELATED"/>
    <property type="match status" value="1"/>
</dbReference>
<keyword evidence="2" id="KW-0862">Zinc</keyword>
<dbReference type="EC" id="1.15.1.1" evidence="2"/>
<dbReference type="InterPro" id="IPR024134">
    <property type="entry name" value="SOD_Cu/Zn_/chaperone"/>
</dbReference>
<dbReference type="AlphaFoldDB" id="J1JWY1"/>
<keyword evidence="7" id="KW-1185">Reference proteome</keyword>
<reference evidence="6 7" key="1">
    <citation type="submission" date="2012-03" db="EMBL/GenBank/DDBJ databases">
        <title>The Genome Sequence of Bartonella tamiae Th239.</title>
        <authorList>
            <consortium name="The Broad Institute Genome Sequencing Platform"/>
            <consortium name="The Broad Institute Genome Sequencing Center for Infectious Disease"/>
            <person name="Feldgarden M."/>
            <person name="Kirby J."/>
            <person name="Kosoy M."/>
            <person name="Birtles R."/>
            <person name="Probert W.S."/>
            <person name="Chiaraviglio L."/>
            <person name="Young S.K."/>
            <person name="Zeng Q."/>
            <person name="Gargeya S."/>
            <person name="Fitzgerald M."/>
            <person name="Haas B."/>
            <person name="Abouelleil A."/>
            <person name="Alvarado L."/>
            <person name="Arachchi H.M."/>
            <person name="Berlin A."/>
            <person name="Chapman S.B."/>
            <person name="Gearin G."/>
            <person name="Goldberg J."/>
            <person name="Griggs A."/>
            <person name="Gujja S."/>
            <person name="Hansen M."/>
            <person name="Heiman D."/>
            <person name="Howarth C."/>
            <person name="Larimer J."/>
            <person name="Lui A."/>
            <person name="MacDonald P.J.P."/>
            <person name="McCowen C."/>
            <person name="Montmayeur A."/>
            <person name="Murphy C."/>
            <person name="Neiman D."/>
            <person name="Pearson M."/>
            <person name="Priest M."/>
            <person name="Roberts A."/>
            <person name="Saif S."/>
            <person name="Shea T."/>
            <person name="Sisk P."/>
            <person name="Stolte C."/>
            <person name="Sykes S."/>
            <person name="Wortman J."/>
            <person name="Nusbaum C."/>
            <person name="Birren B."/>
        </authorList>
    </citation>
    <scope>NUCLEOTIDE SEQUENCE [LARGE SCALE GENOMIC DNA]</scope>
    <source>
        <strain evidence="6 7">Th239</strain>
    </source>
</reference>
<evidence type="ECO:0000256" key="4">
    <source>
        <dbReference type="SAM" id="SignalP"/>
    </source>
</evidence>
<dbReference type="eggNOG" id="COG2032">
    <property type="taxonomic scope" value="Bacteria"/>
</dbReference>